<dbReference type="PANTHER" id="PTHR31307:SF3">
    <property type="entry name" value="HOMEODOMAIN-LIKE SUPERFAMILY PROTEIN"/>
    <property type="match status" value="1"/>
</dbReference>
<gene>
    <name evidence="2" type="ORF">F3Y22_tig00112959pilonHSYRG00011</name>
</gene>
<dbReference type="InterPro" id="IPR044823">
    <property type="entry name" value="ASIL1/2-like"/>
</dbReference>
<dbReference type="Proteomes" id="UP000436088">
    <property type="component" value="Unassembled WGS sequence"/>
</dbReference>
<protein>
    <submittedName>
        <fullName evidence="2">Sec14p-like phosphatidylinositol transfer family protein</fullName>
    </submittedName>
</protein>
<evidence type="ECO:0000313" key="2">
    <source>
        <dbReference type="EMBL" id="KAE8663468.1"/>
    </source>
</evidence>
<feature type="region of interest" description="Disordered" evidence="1">
    <location>
        <begin position="175"/>
        <end position="205"/>
    </location>
</feature>
<dbReference type="PANTHER" id="PTHR31307">
    <property type="entry name" value="TRIHELIX TRANSCRIPTION FACTOR ASIL2"/>
    <property type="match status" value="1"/>
</dbReference>
<accession>A0A6A2WRW5</accession>
<comment type="caution">
    <text evidence="2">The sequence shown here is derived from an EMBL/GenBank/DDBJ whole genome shotgun (WGS) entry which is preliminary data.</text>
</comment>
<reference evidence="2" key="1">
    <citation type="submission" date="2019-09" db="EMBL/GenBank/DDBJ databases">
        <title>Draft genome information of white flower Hibiscus syriacus.</title>
        <authorList>
            <person name="Kim Y.-M."/>
        </authorList>
    </citation>
    <scope>NUCLEOTIDE SEQUENCE [LARGE SCALE GENOMIC DNA]</scope>
    <source>
        <strain evidence="2">YM2019G1</strain>
    </source>
</reference>
<sequence>MFVEDYSSLILPEGIGSGPIIRRFLKSHLTAEWINLLKFSGPDKLDYLLIIALFSLHDNEQRGVTVDTRWKVLSITGSNERRSFVGVIIGCRFGLLDSKCSPVNGDRMVVVGFEKNSVEDRRSAALESSGLFKAQLTAPNKTACFGFYLQVISPLGEKHDGTALPGLYRSLGPESWLSRNGNNSKQPHTRPSSPHKIPRSSHSSSDCFYGCHHQRRRKMWDGLQLRLWPVDGLPMSHSTAVTDTNAARKPQPIPWNQQETLNLIQAYQEKWYSLQRGQLKADQWEEVALTVTTRCGLFDHPASKAAVQCRYKMAVGRRGSERMRAGMVTWEMWEWRKKTR</sequence>
<keyword evidence="3" id="KW-1185">Reference proteome</keyword>
<proteinExistence type="predicted"/>
<dbReference type="EMBL" id="VEPZ02001674">
    <property type="protein sequence ID" value="KAE8663468.1"/>
    <property type="molecule type" value="Genomic_DNA"/>
</dbReference>
<evidence type="ECO:0000256" key="1">
    <source>
        <dbReference type="SAM" id="MobiDB-lite"/>
    </source>
</evidence>
<name>A0A6A2WRW5_HIBSY</name>
<feature type="compositionally biased region" description="Polar residues" evidence="1">
    <location>
        <begin position="177"/>
        <end position="192"/>
    </location>
</feature>
<dbReference type="AlphaFoldDB" id="A0A6A2WRW5"/>
<evidence type="ECO:0000313" key="3">
    <source>
        <dbReference type="Proteomes" id="UP000436088"/>
    </source>
</evidence>
<organism evidence="2 3">
    <name type="scientific">Hibiscus syriacus</name>
    <name type="common">Rose of Sharon</name>
    <dbReference type="NCBI Taxonomy" id="106335"/>
    <lineage>
        <taxon>Eukaryota</taxon>
        <taxon>Viridiplantae</taxon>
        <taxon>Streptophyta</taxon>
        <taxon>Embryophyta</taxon>
        <taxon>Tracheophyta</taxon>
        <taxon>Spermatophyta</taxon>
        <taxon>Magnoliopsida</taxon>
        <taxon>eudicotyledons</taxon>
        <taxon>Gunneridae</taxon>
        <taxon>Pentapetalae</taxon>
        <taxon>rosids</taxon>
        <taxon>malvids</taxon>
        <taxon>Malvales</taxon>
        <taxon>Malvaceae</taxon>
        <taxon>Malvoideae</taxon>
        <taxon>Hibiscus</taxon>
    </lineage>
</organism>